<dbReference type="GO" id="GO:0005737">
    <property type="term" value="C:cytoplasm"/>
    <property type="evidence" value="ECO:0007669"/>
    <property type="project" value="UniProtKB-SubCell"/>
</dbReference>
<comment type="caution">
    <text evidence="14">The sequence shown here is derived from an EMBL/GenBank/DDBJ whole genome shotgun (WGS) entry which is preliminary data.</text>
</comment>
<evidence type="ECO:0000256" key="2">
    <source>
        <dbReference type="ARBA" id="ARBA00004496"/>
    </source>
</evidence>
<evidence type="ECO:0000256" key="6">
    <source>
        <dbReference type="ARBA" id="ARBA00022553"/>
    </source>
</evidence>
<dbReference type="GO" id="GO:0008973">
    <property type="term" value="F:phosphopentomutase activity"/>
    <property type="evidence" value="ECO:0007669"/>
    <property type="project" value="TreeGrafter"/>
</dbReference>
<sequence length="606" mass="67130">MTSLRQLVQDWLALDKSEATRAEIQDLWESGNHKELDDRLRYRIEFGTAGLRGRMEAGFSRMNDLTVIQASQGLCAYVLKTVDKAAHRGVVVGHDHRHHSERWAMLTAAAFLSKGMKVYLLRGLVHTPLVPFSVGTLGAACGVMITASHNPKQDNGYKVYWENAVQIVDPHDSGITESISLNLKPDERVWNPESLLASDDCIDRTEELSQAYFEYISGLRSAYARDILPAVQFVNTSMHGVSSPFVRRGMRVFGFPDQAVIEVAEQRDPDPEFSTVAFPNPEEKGEPTISIPSLQDLALITADNSRVKHVLAQDPDSDRFAAAEKSNDGIWKTFTGDELGVMFAAWVLRAWKASGKPLEKLAMVASTVSSKMVQKMARQEGFMFVECLTGFKYIGNTALDLVARGFEVPFGYEEAIGFMFGSQIRDKDGVVATLVFAEMVASLQQSGKTVRGFLEELYKTYGYFQTSNGYLVCYDPAVARHIFSRLRNYKETASKGIQNYPSKLANLTVTSVRDLTIGYDSSNPPSFKPTLPLSSGNMITFGAEDEAAGQEVVLTIRTSGTEPKIKYYLEGQGKDPASLTTLLSKVTQALQEDWLEATKNSLSRPL</sequence>
<keyword evidence="5" id="KW-0313">Glucose metabolism</keyword>
<dbReference type="Proteomes" id="UP000736335">
    <property type="component" value="Unassembled WGS sequence"/>
</dbReference>
<name>A0A9P6LBD7_9AGAM</name>
<dbReference type="FunFam" id="3.40.120.10:FF:000035">
    <property type="entry name" value="Pgm3p"/>
    <property type="match status" value="1"/>
</dbReference>
<dbReference type="InterPro" id="IPR016066">
    <property type="entry name" value="A-D-PHexomutase_CS"/>
</dbReference>
<accession>A0A9P6LBD7</accession>
<keyword evidence="7" id="KW-0479">Metal-binding</keyword>
<comment type="similarity">
    <text evidence="3">Belongs to the phosphohexose mutase family.</text>
</comment>
<dbReference type="GO" id="GO:0006166">
    <property type="term" value="P:purine ribonucleoside salvage"/>
    <property type="evidence" value="ECO:0007669"/>
    <property type="project" value="TreeGrafter"/>
</dbReference>
<dbReference type="PANTHER" id="PTHR45745:SF1">
    <property type="entry name" value="PHOSPHOGLUCOMUTASE 2B-RELATED"/>
    <property type="match status" value="1"/>
</dbReference>
<evidence type="ECO:0000256" key="7">
    <source>
        <dbReference type="ARBA" id="ARBA00022723"/>
    </source>
</evidence>
<reference evidence="14" key="2">
    <citation type="submission" date="2020-11" db="EMBL/GenBank/DDBJ databases">
        <authorList>
            <consortium name="DOE Joint Genome Institute"/>
            <person name="Kuo A."/>
            <person name="Miyauchi S."/>
            <person name="Kiss E."/>
            <person name="Drula E."/>
            <person name="Kohler A."/>
            <person name="Sanchez-Garcia M."/>
            <person name="Andreopoulos B."/>
            <person name="Barry K.W."/>
            <person name="Bonito G."/>
            <person name="Buee M."/>
            <person name="Carver A."/>
            <person name="Chen C."/>
            <person name="Cichocki N."/>
            <person name="Clum A."/>
            <person name="Culley D."/>
            <person name="Crous P.W."/>
            <person name="Fauchery L."/>
            <person name="Girlanda M."/>
            <person name="Hayes R."/>
            <person name="Keri Z."/>
            <person name="Labutti K."/>
            <person name="Lipzen A."/>
            <person name="Lombard V."/>
            <person name="Magnuson J."/>
            <person name="Maillard F."/>
            <person name="Morin E."/>
            <person name="Murat C."/>
            <person name="Nolan M."/>
            <person name="Ohm R."/>
            <person name="Pangilinan J."/>
            <person name="Pereira M."/>
            <person name="Perotto S."/>
            <person name="Peter M."/>
            <person name="Riley R."/>
            <person name="Sitrit Y."/>
            <person name="Stielow B."/>
            <person name="Szollosi G."/>
            <person name="Zifcakova L."/>
            <person name="Stursova M."/>
            <person name="Spatafora J.W."/>
            <person name="Tedersoo L."/>
            <person name="Vaario L.-M."/>
            <person name="Yamada A."/>
            <person name="Yan M."/>
            <person name="Wang P."/>
            <person name="Xu J."/>
            <person name="Bruns T."/>
            <person name="Baldrian P."/>
            <person name="Vilgalys R."/>
            <person name="Henrissat B."/>
            <person name="Grigoriev I.V."/>
            <person name="Hibbett D."/>
            <person name="Nagy L.G."/>
            <person name="Martin F.M."/>
        </authorList>
    </citation>
    <scope>NUCLEOTIDE SEQUENCE</scope>
    <source>
        <strain evidence="14">UH-Tt-Lm1</strain>
    </source>
</reference>
<dbReference type="Gene3D" id="3.40.120.10">
    <property type="entry name" value="Alpha-D-Glucose-1,6-Bisphosphate, subunit A, domain 3"/>
    <property type="match status" value="3"/>
</dbReference>
<dbReference type="CDD" id="cd05799">
    <property type="entry name" value="PGM2"/>
    <property type="match status" value="1"/>
</dbReference>
<evidence type="ECO:0000313" key="14">
    <source>
        <dbReference type="EMBL" id="KAF9792285.1"/>
    </source>
</evidence>
<dbReference type="GO" id="GO:0006006">
    <property type="term" value="P:glucose metabolic process"/>
    <property type="evidence" value="ECO:0007669"/>
    <property type="project" value="UniProtKB-KW"/>
</dbReference>
<gene>
    <name evidence="14" type="ORF">BJ322DRAFT_998174</name>
</gene>
<dbReference type="GO" id="GO:0005634">
    <property type="term" value="C:nucleus"/>
    <property type="evidence" value="ECO:0007669"/>
    <property type="project" value="TreeGrafter"/>
</dbReference>
<keyword evidence="15" id="KW-1185">Reference proteome</keyword>
<evidence type="ECO:0000259" key="11">
    <source>
        <dbReference type="Pfam" id="PF02878"/>
    </source>
</evidence>
<dbReference type="EMBL" id="WIUZ02000001">
    <property type="protein sequence ID" value="KAF9792285.1"/>
    <property type="molecule type" value="Genomic_DNA"/>
</dbReference>
<dbReference type="InterPro" id="IPR016055">
    <property type="entry name" value="A-D-PHexomutase_a/b/a-I/II/III"/>
</dbReference>
<evidence type="ECO:0000256" key="10">
    <source>
        <dbReference type="ARBA" id="ARBA00023277"/>
    </source>
</evidence>
<keyword evidence="10" id="KW-0119">Carbohydrate metabolism</keyword>
<evidence type="ECO:0000256" key="5">
    <source>
        <dbReference type="ARBA" id="ARBA00022526"/>
    </source>
</evidence>
<keyword evidence="8" id="KW-0460">Magnesium</keyword>
<feature type="domain" description="Alpha-D-phosphohexomutase alpha/beta/alpha" evidence="12">
    <location>
        <begin position="215"/>
        <end position="325"/>
    </location>
</feature>
<dbReference type="Pfam" id="PF02879">
    <property type="entry name" value="PGM_PMM_II"/>
    <property type="match status" value="1"/>
</dbReference>
<dbReference type="InterPro" id="IPR005846">
    <property type="entry name" value="A-D-PHexomutase_a/b/a-III"/>
</dbReference>
<dbReference type="GO" id="GO:0000287">
    <property type="term" value="F:magnesium ion binding"/>
    <property type="evidence" value="ECO:0007669"/>
    <property type="project" value="InterPro"/>
</dbReference>
<dbReference type="AlphaFoldDB" id="A0A9P6LBD7"/>
<keyword evidence="4" id="KW-0963">Cytoplasm</keyword>
<evidence type="ECO:0000256" key="4">
    <source>
        <dbReference type="ARBA" id="ARBA00022490"/>
    </source>
</evidence>
<dbReference type="PANTHER" id="PTHR45745">
    <property type="entry name" value="PHOSPHOMANNOMUTASE 45A"/>
    <property type="match status" value="1"/>
</dbReference>
<evidence type="ECO:0000256" key="8">
    <source>
        <dbReference type="ARBA" id="ARBA00022842"/>
    </source>
</evidence>
<dbReference type="OrthoDB" id="8300170at2759"/>
<keyword evidence="9" id="KW-0413">Isomerase</keyword>
<evidence type="ECO:0000259" key="13">
    <source>
        <dbReference type="Pfam" id="PF02880"/>
    </source>
</evidence>
<evidence type="ECO:0000259" key="12">
    <source>
        <dbReference type="Pfam" id="PF02879"/>
    </source>
</evidence>
<protein>
    <recommendedName>
        <fullName evidence="16">Phosphoglucomutase</fullName>
    </recommendedName>
</protein>
<comment type="subcellular location">
    <subcellularLocation>
        <location evidence="2">Cytoplasm</location>
    </subcellularLocation>
</comment>
<dbReference type="Pfam" id="PF02880">
    <property type="entry name" value="PGM_PMM_III"/>
    <property type="match status" value="1"/>
</dbReference>
<evidence type="ECO:0008006" key="16">
    <source>
        <dbReference type="Google" id="ProtNLM"/>
    </source>
</evidence>
<evidence type="ECO:0000256" key="1">
    <source>
        <dbReference type="ARBA" id="ARBA00001946"/>
    </source>
</evidence>
<evidence type="ECO:0000256" key="3">
    <source>
        <dbReference type="ARBA" id="ARBA00010231"/>
    </source>
</evidence>
<organism evidence="14 15">
    <name type="scientific">Thelephora terrestris</name>
    <dbReference type="NCBI Taxonomy" id="56493"/>
    <lineage>
        <taxon>Eukaryota</taxon>
        <taxon>Fungi</taxon>
        <taxon>Dikarya</taxon>
        <taxon>Basidiomycota</taxon>
        <taxon>Agaricomycotina</taxon>
        <taxon>Agaricomycetes</taxon>
        <taxon>Thelephorales</taxon>
        <taxon>Thelephoraceae</taxon>
        <taxon>Thelephora</taxon>
    </lineage>
</organism>
<dbReference type="PROSITE" id="PS00710">
    <property type="entry name" value="PGM_PMM"/>
    <property type="match status" value="1"/>
</dbReference>
<evidence type="ECO:0000313" key="15">
    <source>
        <dbReference type="Proteomes" id="UP000736335"/>
    </source>
</evidence>
<evidence type="ECO:0000256" key="9">
    <source>
        <dbReference type="ARBA" id="ARBA00023235"/>
    </source>
</evidence>
<feature type="domain" description="Alpha-D-phosphohexomutase alpha/beta/alpha" evidence="13">
    <location>
        <begin position="336"/>
        <end position="461"/>
    </location>
</feature>
<comment type="cofactor">
    <cofactor evidence="1">
        <name>Mg(2+)</name>
        <dbReference type="ChEBI" id="CHEBI:18420"/>
    </cofactor>
</comment>
<dbReference type="Pfam" id="PF02878">
    <property type="entry name" value="PGM_PMM_I"/>
    <property type="match status" value="1"/>
</dbReference>
<feature type="domain" description="Alpha-D-phosphohexomutase alpha/beta/alpha" evidence="11">
    <location>
        <begin position="44"/>
        <end position="179"/>
    </location>
</feature>
<reference evidence="14" key="1">
    <citation type="journal article" date="2020" name="Nat. Commun.">
        <title>Large-scale genome sequencing of mycorrhizal fungi provides insights into the early evolution of symbiotic traits.</title>
        <authorList>
            <person name="Miyauchi S."/>
            <person name="Kiss E."/>
            <person name="Kuo A."/>
            <person name="Drula E."/>
            <person name="Kohler A."/>
            <person name="Sanchez-Garcia M."/>
            <person name="Morin E."/>
            <person name="Andreopoulos B."/>
            <person name="Barry K.W."/>
            <person name="Bonito G."/>
            <person name="Buee M."/>
            <person name="Carver A."/>
            <person name="Chen C."/>
            <person name="Cichocki N."/>
            <person name="Clum A."/>
            <person name="Culley D."/>
            <person name="Crous P.W."/>
            <person name="Fauchery L."/>
            <person name="Girlanda M."/>
            <person name="Hayes R.D."/>
            <person name="Keri Z."/>
            <person name="LaButti K."/>
            <person name="Lipzen A."/>
            <person name="Lombard V."/>
            <person name="Magnuson J."/>
            <person name="Maillard F."/>
            <person name="Murat C."/>
            <person name="Nolan M."/>
            <person name="Ohm R.A."/>
            <person name="Pangilinan J."/>
            <person name="Pereira M.F."/>
            <person name="Perotto S."/>
            <person name="Peter M."/>
            <person name="Pfister S."/>
            <person name="Riley R."/>
            <person name="Sitrit Y."/>
            <person name="Stielow J.B."/>
            <person name="Szollosi G."/>
            <person name="Zifcakova L."/>
            <person name="Stursova M."/>
            <person name="Spatafora J.W."/>
            <person name="Tedersoo L."/>
            <person name="Vaario L.M."/>
            <person name="Yamada A."/>
            <person name="Yan M."/>
            <person name="Wang P."/>
            <person name="Xu J."/>
            <person name="Bruns T."/>
            <person name="Baldrian P."/>
            <person name="Vilgalys R."/>
            <person name="Dunand C."/>
            <person name="Henrissat B."/>
            <person name="Grigoriev I.V."/>
            <person name="Hibbett D."/>
            <person name="Nagy L.G."/>
            <person name="Martin F.M."/>
        </authorList>
    </citation>
    <scope>NUCLEOTIDE SEQUENCE</scope>
    <source>
        <strain evidence="14">UH-Tt-Lm1</strain>
    </source>
</reference>
<dbReference type="InterPro" id="IPR005844">
    <property type="entry name" value="A-D-PHexomutase_a/b/a-I"/>
</dbReference>
<dbReference type="SUPFAM" id="SSF55957">
    <property type="entry name" value="Phosphoglucomutase, C-terminal domain"/>
    <property type="match status" value="1"/>
</dbReference>
<dbReference type="InterPro" id="IPR005845">
    <property type="entry name" value="A-D-PHexomutase_a/b/a-II"/>
</dbReference>
<proteinExistence type="inferred from homology"/>
<keyword evidence="6" id="KW-0597">Phosphoprotein</keyword>
<dbReference type="SUPFAM" id="SSF53738">
    <property type="entry name" value="Phosphoglucomutase, first 3 domains"/>
    <property type="match status" value="3"/>
</dbReference>
<dbReference type="InterPro" id="IPR036900">
    <property type="entry name" value="A-D-PHexomutase_C_sf"/>
</dbReference>